<sequence length="290" mass="34047">MLIATIQNLENLAAFKKSGGDGVLVALEPFSIRNESVIEKEQLIEWKDQCRALDLRLFVNMMRMIHEEDLDALAHFLRYLKEIDIDGIYYADEGVYELAREIGIEDRLIYQPETLVTSWADVQFYKQLGIQSICLAHELSLEEIEEIAQKEQDIEILIDGYFSILYSRRHLIKNYMHHLEKKTDQKRFDLIENTREERLPVLEEESGTFVFSPRPIQSYNQIQDLQKAGVHRFRIDSIFSTDAETIEKVQIYKKLLDGERIEANLESQIGSDRWYHEQTVRKKGDKACKK</sequence>
<organism evidence="4 5">
    <name type="scientific">Dubosiella newyorkensis</name>
    <dbReference type="NCBI Taxonomy" id="1862672"/>
    <lineage>
        <taxon>Bacteria</taxon>
        <taxon>Bacillati</taxon>
        <taxon>Bacillota</taxon>
        <taxon>Erysipelotrichia</taxon>
        <taxon>Erysipelotrichales</taxon>
        <taxon>Erysipelotrichaceae</taxon>
        <taxon>Dubosiella</taxon>
    </lineage>
</organism>
<dbReference type="InterPro" id="IPR001539">
    <property type="entry name" value="Peptidase_U32"/>
</dbReference>
<dbReference type="EMBL" id="MPKA01000086">
    <property type="protein sequence ID" value="OLU45357.1"/>
    <property type="molecule type" value="Genomic_DNA"/>
</dbReference>
<dbReference type="PANTHER" id="PTHR30217">
    <property type="entry name" value="PEPTIDASE U32 FAMILY"/>
    <property type="match status" value="1"/>
</dbReference>
<dbReference type="RefSeq" id="WP_076341841.1">
    <property type="nucleotide sequence ID" value="NZ_CAPDDE010000009.1"/>
</dbReference>
<keyword evidence="1" id="KW-0645">Protease</keyword>
<name>A0A1U7NL85_9FIRM</name>
<protein>
    <recommendedName>
        <fullName evidence="6">Peptidase U32</fullName>
    </recommendedName>
</protein>
<gene>
    <name evidence="4" type="ORF">BO225_08560</name>
</gene>
<evidence type="ECO:0000256" key="3">
    <source>
        <dbReference type="ARBA" id="ARBA00038374"/>
    </source>
</evidence>
<comment type="caution">
    <text evidence="4">The sequence shown here is derived from an EMBL/GenBank/DDBJ whole genome shotgun (WGS) entry which is preliminary data.</text>
</comment>
<evidence type="ECO:0000256" key="2">
    <source>
        <dbReference type="ARBA" id="ARBA00022801"/>
    </source>
</evidence>
<dbReference type="GO" id="GO:0008233">
    <property type="term" value="F:peptidase activity"/>
    <property type="evidence" value="ECO:0007669"/>
    <property type="project" value="UniProtKB-KW"/>
</dbReference>
<comment type="similarity">
    <text evidence="3">Belongs to the peptidase U32 family.</text>
</comment>
<dbReference type="STRING" id="1862672.BO225_08560"/>
<dbReference type="Proteomes" id="UP000186705">
    <property type="component" value="Unassembled WGS sequence"/>
</dbReference>
<evidence type="ECO:0000313" key="5">
    <source>
        <dbReference type="Proteomes" id="UP000186705"/>
    </source>
</evidence>
<dbReference type="GeneID" id="78275990"/>
<dbReference type="AlphaFoldDB" id="A0A1U7NL85"/>
<reference evidence="4 5" key="1">
    <citation type="submission" date="2016-11" db="EMBL/GenBank/DDBJ databases">
        <title>Description of two novel members of the family Erysipelotrichaceae: Ileibacterium lipovorans gen. nov., sp. nov. and Dubosiella newyorkensis, gen. nov., sp. nov.</title>
        <authorList>
            <person name="Cox L.M."/>
            <person name="Sohn J."/>
            <person name="Tyrrell K.L."/>
            <person name="Citron D.M."/>
            <person name="Lawson P.A."/>
            <person name="Patel N.B."/>
            <person name="Iizumi T."/>
            <person name="Perez-Perez G.I."/>
            <person name="Goldstein E.J."/>
            <person name="Blaser M.J."/>
        </authorList>
    </citation>
    <scope>NUCLEOTIDE SEQUENCE [LARGE SCALE GENOMIC DNA]</scope>
    <source>
        <strain evidence="4 5">NYU-BL-A4</strain>
    </source>
</reference>
<dbReference type="Pfam" id="PF01136">
    <property type="entry name" value="Peptidase_U32"/>
    <property type="match status" value="1"/>
</dbReference>
<dbReference type="InterPro" id="IPR051454">
    <property type="entry name" value="RNA/ubiquinone_mod_enzymes"/>
</dbReference>
<proteinExistence type="inferred from homology"/>
<evidence type="ECO:0000256" key="1">
    <source>
        <dbReference type="ARBA" id="ARBA00022670"/>
    </source>
</evidence>
<keyword evidence="2" id="KW-0378">Hydrolase</keyword>
<dbReference type="GO" id="GO:0006508">
    <property type="term" value="P:proteolysis"/>
    <property type="evidence" value="ECO:0007669"/>
    <property type="project" value="UniProtKB-KW"/>
</dbReference>
<dbReference type="OrthoDB" id="9807498at2"/>
<evidence type="ECO:0000313" key="4">
    <source>
        <dbReference type="EMBL" id="OLU45357.1"/>
    </source>
</evidence>
<dbReference type="PANTHER" id="PTHR30217:SF6">
    <property type="entry name" value="TRNA HYDROXYLATION PROTEIN P"/>
    <property type="match status" value="1"/>
</dbReference>
<evidence type="ECO:0008006" key="6">
    <source>
        <dbReference type="Google" id="ProtNLM"/>
    </source>
</evidence>
<accession>A0A1U7NL85</accession>
<keyword evidence="5" id="KW-1185">Reference proteome</keyword>